<accession>A0ABU1YH78</accession>
<sequence>MNLESQTSAGQRRAALALHALRPADRNWLLQQLPQSDRRALGELLRELKDLAITPDSGVIRAALAGASSDEGPTVEEARGLCIVLAQEAPVLQSLLLAALPESQREAVLMHWPYELLTRPSPVAAQAWTPSLQDAVMQSWRELALAQGGAAA</sequence>
<keyword evidence="2" id="KW-1185">Reference proteome</keyword>
<comment type="caution">
    <text evidence="1">The sequence shown here is derived from an EMBL/GenBank/DDBJ whole genome shotgun (WGS) entry which is preliminary data.</text>
</comment>
<evidence type="ECO:0000313" key="1">
    <source>
        <dbReference type="EMBL" id="MDR7268216.1"/>
    </source>
</evidence>
<reference evidence="1 2" key="1">
    <citation type="submission" date="2023-07" db="EMBL/GenBank/DDBJ databases">
        <title>Sorghum-associated microbial communities from plants grown in Nebraska, USA.</title>
        <authorList>
            <person name="Schachtman D."/>
        </authorList>
    </citation>
    <scope>NUCLEOTIDE SEQUENCE [LARGE SCALE GENOMIC DNA]</scope>
    <source>
        <strain evidence="1 2">BE314</strain>
    </source>
</reference>
<dbReference type="RefSeq" id="WP_310261319.1">
    <property type="nucleotide sequence ID" value="NZ_JAVDXU010000001.1"/>
</dbReference>
<dbReference type="Proteomes" id="UP001180453">
    <property type="component" value="Unassembled WGS sequence"/>
</dbReference>
<gene>
    <name evidence="1" type="ORF">J2X20_000845</name>
</gene>
<name>A0ABU1YH78_ROSSA</name>
<evidence type="ECO:0000313" key="2">
    <source>
        <dbReference type="Proteomes" id="UP001180453"/>
    </source>
</evidence>
<organism evidence="1 2">
    <name type="scientific">Roseateles saccharophilus</name>
    <name type="common">Pseudomonas saccharophila</name>
    <dbReference type="NCBI Taxonomy" id="304"/>
    <lineage>
        <taxon>Bacteria</taxon>
        <taxon>Pseudomonadati</taxon>
        <taxon>Pseudomonadota</taxon>
        <taxon>Betaproteobacteria</taxon>
        <taxon>Burkholderiales</taxon>
        <taxon>Sphaerotilaceae</taxon>
        <taxon>Roseateles</taxon>
    </lineage>
</organism>
<dbReference type="EMBL" id="JAVDXU010000001">
    <property type="protein sequence ID" value="MDR7268216.1"/>
    <property type="molecule type" value="Genomic_DNA"/>
</dbReference>
<proteinExistence type="predicted"/>
<protein>
    <submittedName>
        <fullName evidence="1">Uncharacterized protein</fullName>
    </submittedName>
</protein>